<organism evidence="2 3">
    <name type="scientific">Rotaria magnacalcarata</name>
    <dbReference type="NCBI Taxonomy" id="392030"/>
    <lineage>
        <taxon>Eukaryota</taxon>
        <taxon>Metazoa</taxon>
        <taxon>Spiralia</taxon>
        <taxon>Gnathifera</taxon>
        <taxon>Rotifera</taxon>
        <taxon>Eurotatoria</taxon>
        <taxon>Bdelloidea</taxon>
        <taxon>Philodinida</taxon>
        <taxon>Philodinidae</taxon>
        <taxon>Rotaria</taxon>
    </lineage>
</organism>
<feature type="non-terminal residue" evidence="2">
    <location>
        <position position="41"/>
    </location>
</feature>
<dbReference type="EMBL" id="CAJOBI010304294">
    <property type="protein sequence ID" value="CAF5167316.1"/>
    <property type="molecule type" value="Genomic_DNA"/>
</dbReference>
<proteinExistence type="predicted"/>
<name>A0A8S3GJI9_9BILA</name>
<evidence type="ECO:0000313" key="2">
    <source>
        <dbReference type="EMBL" id="CAF5167316.1"/>
    </source>
</evidence>
<dbReference type="AlphaFoldDB" id="A0A8S3GJI9"/>
<sequence>MNGQYHLKLDKQIERKNSMENVTGATEWHAIALSLYDNRRL</sequence>
<gene>
    <name evidence="1" type="ORF">BYL167_LOCUS47315</name>
    <name evidence="2" type="ORF">SMN809_LOCUS65116</name>
</gene>
<protein>
    <submittedName>
        <fullName evidence="2">Uncharacterized protein</fullName>
    </submittedName>
</protein>
<accession>A0A8S3GJI9</accession>
<dbReference type="Proteomes" id="UP000676336">
    <property type="component" value="Unassembled WGS sequence"/>
</dbReference>
<comment type="caution">
    <text evidence="2">The sequence shown here is derived from an EMBL/GenBank/DDBJ whole genome shotgun (WGS) entry which is preliminary data.</text>
</comment>
<evidence type="ECO:0000313" key="1">
    <source>
        <dbReference type="EMBL" id="CAF4781168.1"/>
    </source>
</evidence>
<dbReference type="EMBL" id="CAJOBH010135829">
    <property type="protein sequence ID" value="CAF4781168.1"/>
    <property type="molecule type" value="Genomic_DNA"/>
</dbReference>
<reference evidence="2" key="1">
    <citation type="submission" date="2021-02" db="EMBL/GenBank/DDBJ databases">
        <authorList>
            <person name="Nowell W R."/>
        </authorList>
    </citation>
    <scope>NUCLEOTIDE SEQUENCE</scope>
</reference>
<dbReference type="Proteomes" id="UP000681967">
    <property type="component" value="Unassembled WGS sequence"/>
</dbReference>
<feature type="non-terminal residue" evidence="2">
    <location>
        <position position="1"/>
    </location>
</feature>
<evidence type="ECO:0000313" key="3">
    <source>
        <dbReference type="Proteomes" id="UP000676336"/>
    </source>
</evidence>